<sequence>MRVRSRLTTFAALLGGITTPAFPAPTLHPLISDHAVLQRGTPLRIYGTATPGERLTVALGDGSRSIRADKQGRWLAELPAMQAGGPYSLQVTGANGATASAQDVMIGDVWLCSGQSNMEFGLAQSLGSFGAIMTSADEQLRITTIAKKTSINPETSFGEAPKWDLAGPKTVPDFSAACYFMGRDLRGSQKVPIGLIDSTWGGTPIRAWMNEAAVESVDGKAATGLISTFRRDPAAAQRQLGQDFGTWWRAQSGDSAGREPWLKGSALNWAAIPNVGFFSTWGADWSGFTGAIWLRRTVSLTAAQAAAGGTLSLGVVDDMDQTFVNGVGVGNTNDWGAERTYKIAPGILKAGENEIIVFARNSWGPGGLAGPAEKLKLTFADGSTQPLGDGWQFAKVDPKIGAPPSAPWSGPNGAATLYNAMIAPLGPMALKGAAWYQGETDVDTPSYDRRLAALFGTWRKQFRDPNLPAIVVGLAGYGPMRSTPFDSGWARLASEQRAFAQTDAHAAFVPAIDLGEPDDIHPTNKLELGRRLALAARTIAYADTGGKLSPLPLRATRTGDAVTITFSKPLQALSGKSAIGFELCGETQASCRFADARVSGSTVTIPGDGQPATRVRFAWNDYPVINLYDTDLLPASSFELPIN</sequence>
<dbReference type="PANTHER" id="PTHR22901:SF0">
    <property type="entry name" value="SIALATE O-ACETYLESTERASE"/>
    <property type="match status" value="1"/>
</dbReference>
<dbReference type="KEGG" id="spii:G7077_03995"/>
<reference evidence="4 5" key="1">
    <citation type="submission" date="2020-03" db="EMBL/GenBank/DDBJ databases">
        <title>Sphingomonas sp. nov., isolated from fish.</title>
        <authorList>
            <person name="Hyun D.-W."/>
            <person name="Bae J.-W."/>
        </authorList>
    </citation>
    <scope>NUCLEOTIDE SEQUENCE [LARGE SCALE GENOMIC DNA]</scope>
    <source>
        <strain evidence="4 5">HDW15B</strain>
    </source>
</reference>
<dbReference type="InterPro" id="IPR013783">
    <property type="entry name" value="Ig-like_fold"/>
</dbReference>
<dbReference type="Pfam" id="PF03629">
    <property type="entry name" value="SASA"/>
    <property type="match status" value="1"/>
</dbReference>
<feature type="signal peptide" evidence="2">
    <location>
        <begin position="1"/>
        <end position="23"/>
    </location>
</feature>
<feature type="domain" description="Sialate O-acetylesterase" evidence="3">
    <location>
        <begin position="414"/>
        <end position="535"/>
    </location>
</feature>
<dbReference type="AlphaFoldDB" id="A0A6G7YN75"/>
<dbReference type="SUPFAM" id="SSF52266">
    <property type="entry name" value="SGNH hydrolase"/>
    <property type="match status" value="1"/>
</dbReference>
<dbReference type="EMBL" id="CP049869">
    <property type="protein sequence ID" value="QIK78192.1"/>
    <property type="molecule type" value="Genomic_DNA"/>
</dbReference>
<organism evidence="4 5">
    <name type="scientific">Sphingomonas piscis</name>
    <dbReference type="NCBI Taxonomy" id="2714943"/>
    <lineage>
        <taxon>Bacteria</taxon>
        <taxon>Pseudomonadati</taxon>
        <taxon>Pseudomonadota</taxon>
        <taxon>Alphaproteobacteria</taxon>
        <taxon>Sphingomonadales</taxon>
        <taxon>Sphingomonadaceae</taxon>
        <taxon>Sphingomonas</taxon>
    </lineage>
</organism>
<dbReference type="RefSeq" id="WP_166410585.1">
    <property type="nucleotide sequence ID" value="NZ_CP049869.1"/>
</dbReference>
<evidence type="ECO:0000256" key="2">
    <source>
        <dbReference type="SAM" id="SignalP"/>
    </source>
</evidence>
<dbReference type="InterPro" id="IPR008979">
    <property type="entry name" value="Galactose-bd-like_sf"/>
</dbReference>
<protein>
    <submittedName>
        <fullName evidence="4">Sialate O-acetylesterase</fullName>
    </submittedName>
</protein>
<name>A0A6G7YN75_9SPHN</name>
<evidence type="ECO:0000313" key="5">
    <source>
        <dbReference type="Proteomes" id="UP000503222"/>
    </source>
</evidence>
<feature type="chain" id="PRO_5026125282" evidence="2">
    <location>
        <begin position="24"/>
        <end position="643"/>
    </location>
</feature>
<evidence type="ECO:0000259" key="3">
    <source>
        <dbReference type="Pfam" id="PF03629"/>
    </source>
</evidence>
<accession>A0A6G7YN75</accession>
<dbReference type="GO" id="GO:0005975">
    <property type="term" value="P:carbohydrate metabolic process"/>
    <property type="evidence" value="ECO:0007669"/>
    <property type="project" value="TreeGrafter"/>
</dbReference>
<gene>
    <name evidence="4" type="ORF">G7077_03995</name>
</gene>
<proteinExistence type="predicted"/>
<dbReference type="SUPFAM" id="SSF49785">
    <property type="entry name" value="Galactose-binding domain-like"/>
    <property type="match status" value="1"/>
</dbReference>
<evidence type="ECO:0000313" key="4">
    <source>
        <dbReference type="EMBL" id="QIK78192.1"/>
    </source>
</evidence>
<dbReference type="GO" id="GO:0001681">
    <property type="term" value="F:sialate O-acetylesterase activity"/>
    <property type="evidence" value="ECO:0007669"/>
    <property type="project" value="InterPro"/>
</dbReference>
<keyword evidence="2" id="KW-0732">Signal</keyword>
<keyword evidence="1" id="KW-0378">Hydrolase</keyword>
<dbReference type="InterPro" id="IPR039329">
    <property type="entry name" value="SIAE"/>
</dbReference>
<dbReference type="InterPro" id="IPR036514">
    <property type="entry name" value="SGNH_hydro_sf"/>
</dbReference>
<dbReference type="Proteomes" id="UP000503222">
    <property type="component" value="Chromosome"/>
</dbReference>
<dbReference type="Gene3D" id="2.60.120.260">
    <property type="entry name" value="Galactose-binding domain-like"/>
    <property type="match status" value="1"/>
</dbReference>
<dbReference type="InterPro" id="IPR005181">
    <property type="entry name" value="SASA"/>
</dbReference>
<evidence type="ECO:0000256" key="1">
    <source>
        <dbReference type="ARBA" id="ARBA00022801"/>
    </source>
</evidence>
<dbReference type="PANTHER" id="PTHR22901">
    <property type="entry name" value="SIALATE O-ACETYLESTERASE"/>
    <property type="match status" value="1"/>
</dbReference>
<dbReference type="Gene3D" id="2.60.40.10">
    <property type="entry name" value="Immunoglobulins"/>
    <property type="match status" value="1"/>
</dbReference>
<dbReference type="Gene3D" id="3.40.50.1110">
    <property type="entry name" value="SGNH hydrolase"/>
    <property type="match status" value="1"/>
</dbReference>
<keyword evidence="5" id="KW-1185">Reference proteome</keyword>